<sequence length="269" mass="28995">MNLQNILSEIEKVDGEIFDRLAHVSRRGLFSSLTKKTIAAAAPAIMASALTKAYGQSSSLPQGVKDVLNFALTLEYLEYRFYDAGRNLSMIPNDYKAAFELIRQHEQVHVRLLKSVLGADAVAEPKFDFSAKGTFNDTFSNFATFSAIAQTLEDTGVRAYKGQAPNLMPAPAILQVALQIHATEAAHAANVRYMRGQKGWITGGTAALQGLPLVVEGNYKGEENLTQAGVNLATALAGDSRVTAQMVSQAFDEPLSKSDVLALVTPFLA</sequence>
<reference evidence="1 2" key="1">
    <citation type="journal article" date="2014" name="Curr. Microbiol.">
        <title>Spirosoma radiotolerans sp. nov., a gamma-radiation-resistant bacterium isolated from gamma ray-irradiated soil.</title>
        <authorList>
            <person name="Lee J.J."/>
            <person name="Srinivasan S."/>
            <person name="Lim S."/>
            <person name="Joe M."/>
            <person name="Im S."/>
            <person name="Bae S.I."/>
            <person name="Park K.R."/>
            <person name="Han J.H."/>
            <person name="Park S.H."/>
            <person name="Joo B.M."/>
            <person name="Park S.J."/>
            <person name="Kim M.K."/>
        </authorList>
    </citation>
    <scope>NUCLEOTIDE SEQUENCE [LARGE SCALE GENOMIC DNA]</scope>
    <source>
        <strain evidence="1 2">DG5A</strain>
    </source>
</reference>
<dbReference type="Proteomes" id="UP000033054">
    <property type="component" value="Chromosome"/>
</dbReference>
<dbReference type="STRING" id="1379870.SD10_26845"/>
<dbReference type="PATRIC" id="fig|1379870.5.peg.5797"/>
<protein>
    <recommendedName>
        <fullName evidence="3">Dessication-associated protein</fullName>
    </recommendedName>
</protein>
<evidence type="ECO:0008006" key="3">
    <source>
        <dbReference type="Google" id="ProtNLM"/>
    </source>
</evidence>
<evidence type="ECO:0000313" key="2">
    <source>
        <dbReference type="Proteomes" id="UP000033054"/>
    </source>
</evidence>
<dbReference type="Pfam" id="PF13668">
    <property type="entry name" value="Ferritin_2"/>
    <property type="match status" value="1"/>
</dbReference>
<dbReference type="AlphaFoldDB" id="A0A0E3VAE0"/>
<name>A0A0E3VAE0_9BACT</name>
<dbReference type="KEGG" id="srd:SD10_26845"/>
<dbReference type="EMBL" id="CP010429">
    <property type="protein sequence ID" value="AKD57986.1"/>
    <property type="molecule type" value="Genomic_DNA"/>
</dbReference>
<dbReference type="SUPFAM" id="SSF47240">
    <property type="entry name" value="Ferritin-like"/>
    <property type="match status" value="1"/>
</dbReference>
<keyword evidence="2" id="KW-1185">Reference proteome</keyword>
<dbReference type="InterPro" id="IPR009078">
    <property type="entry name" value="Ferritin-like_SF"/>
</dbReference>
<accession>A0A0E3VAE0</accession>
<dbReference type="RefSeq" id="WP_046578335.1">
    <property type="nucleotide sequence ID" value="NZ_CP010429.1"/>
</dbReference>
<dbReference type="OrthoDB" id="954262at2"/>
<dbReference type="HOGENOM" id="CLU_029630_6_0_10"/>
<proteinExistence type="predicted"/>
<organism evidence="1 2">
    <name type="scientific">Spirosoma radiotolerans</name>
    <dbReference type="NCBI Taxonomy" id="1379870"/>
    <lineage>
        <taxon>Bacteria</taxon>
        <taxon>Pseudomonadati</taxon>
        <taxon>Bacteroidota</taxon>
        <taxon>Cytophagia</taxon>
        <taxon>Cytophagales</taxon>
        <taxon>Cytophagaceae</taxon>
        <taxon>Spirosoma</taxon>
    </lineage>
</organism>
<evidence type="ECO:0000313" key="1">
    <source>
        <dbReference type="EMBL" id="AKD57986.1"/>
    </source>
</evidence>
<gene>
    <name evidence="1" type="ORF">SD10_26845</name>
</gene>